<dbReference type="InterPro" id="IPR007060">
    <property type="entry name" value="FtsL/DivIC"/>
</dbReference>
<reference evidence="3" key="1">
    <citation type="submission" date="2017-09" db="EMBL/GenBank/DDBJ databases">
        <title>Depth-based differentiation of microbial function through sediment-hosted aquifers and enrichment of novel symbionts in the deep terrestrial subsurface.</title>
        <authorList>
            <person name="Probst A.J."/>
            <person name="Ladd B."/>
            <person name="Jarett J.K."/>
            <person name="Geller-Mcgrath D.E."/>
            <person name="Sieber C.M.K."/>
            <person name="Emerson J.B."/>
            <person name="Anantharaman K."/>
            <person name="Thomas B.C."/>
            <person name="Malmstrom R."/>
            <person name="Stieglmeier M."/>
            <person name="Klingl A."/>
            <person name="Woyke T."/>
            <person name="Ryan C.M."/>
            <person name="Banfield J.F."/>
        </authorList>
    </citation>
    <scope>NUCLEOTIDE SEQUENCE [LARGE SCALE GENOMIC DNA]</scope>
</reference>
<evidence type="ECO:0000313" key="2">
    <source>
        <dbReference type="EMBL" id="PIR91159.1"/>
    </source>
</evidence>
<sequence length="118" mass="13575">MRKSLKFKSKPHKKFYWVLLVFGLLVFVIGLIVGNIELSRKRSVLKNNLLDLQGKLERADKISSQPAQESSPAYLEKMAREQLNLMKPGESVAAFPEKLEEEYDKTEGLLQKIKDKLK</sequence>
<accession>A0A2H0UY77</accession>
<name>A0A2H0UY77_9BACT</name>
<organism evidence="2 3">
    <name type="scientific">bacterium (Candidatus Gribaldobacteria) CG10_big_fil_rev_8_21_14_0_10_41_12</name>
    <dbReference type="NCBI Taxonomy" id="2014277"/>
    <lineage>
        <taxon>Bacteria</taxon>
        <taxon>Candidatus Gribaldobacteria</taxon>
    </lineage>
</organism>
<evidence type="ECO:0000256" key="1">
    <source>
        <dbReference type="SAM" id="Phobius"/>
    </source>
</evidence>
<comment type="caution">
    <text evidence="2">The sequence shown here is derived from an EMBL/GenBank/DDBJ whole genome shotgun (WGS) entry which is preliminary data.</text>
</comment>
<feature type="transmembrane region" description="Helical" evidence="1">
    <location>
        <begin position="15"/>
        <end position="36"/>
    </location>
</feature>
<evidence type="ECO:0008006" key="4">
    <source>
        <dbReference type="Google" id="ProtNLM"/>
    </source>
</evidence>
<evidence type="ECO:0000313" key="3">
    <source>
        <dbReference type="Proteomes" id="UP000228906"/>
    </source>
</evidence>
<dbReference type="Pfam" id="PF04977">
    <property type="entry name" value="DivIC"/>
    <property type="match status" value="1"/>
</dbReference>
<keyword evidence="1" id="KW-1133">Transmembrane helix</keyword>
<dbReference type="EMBL" id="PFAV01000052">
    <property type="protein sequence ID" value="PIR91159.1"/>
    <property type="molecule type" value="Genomic_DNA"/>
</dbReference>
<dbReference type="Proteomes" id="UP000228906">
    <property type="component" value="Unassembled WGS sequence"/>
</dbReference>
<dbReference type="AlphaFoldDB" id="A0A2H0UY77"/>
<protein>
    <recommendedName>
        <fullName evidence="4">Cell division protein FtsL</fullName>
    </recommendedName>
</protein>
<keyword evidence="1" id="KW-0472">Membrane</keyword>
<gene>
    <name evidence="2" type="ORF">COU03_02880</name>
</gene>
<keyword evidence="1" id="KW-0812">Transmembrane</keyword>
<proteinExistence type="predicted"/>